<dbReference type="GO" id="GO:0006508">
    <property type="term" value="P:proteolysis"/>
    <property type="evidence" value="ECO:0007669"/>
    <property type="project" value="InterPro"/>
</dbReference>
<dbReference type="GO" id="GO:0005634">
    <property type="term" value="C:nucleus"/>
    <property type="evidence" value="ECO:0007669"/>
    <property type="project" value="InterPro"/>
</dbReference>
<dbReference type="PANTHER" id="PTHR12792:SF0">
    <property type="entry name" value="SEPARIN"/>
    <property type="match status" value="1"/>
</dbReference>
<dbReference type="GO" id="GO:0004197">
    <property type="term" value="F:cysteine-type endopeptidase activity"/>
    <property type="evidence" value="ECO:0007669"/>
    <property type="project" value="InterPro"/>
</dbReference>
<evidence type="ECO:0000256" key="3">
    <source>
        <dbReference type="ARBA" id="ARBA00022801"/>
    </source>
</evidence>
<protein>
    <recommendedName>
        <fullName evidence="2">separase</fullName>
        <ecNumber evidence="2">3.4.22.49</ecNumber>
    </recommendedName>
</protein>
<feature type="compositionally biased region" description="Polar residues" evidence="5">
    <location>
        <begin position="1898"/>
        <end position="1907"/>
    </location>
</feature>
<gene>
    <name evidence="7" type="primary">ESP1</name>
    <name evidence="7" type="ORF">H4219_001721</name>
</gene>
<feature type="compositionally biased region" description="Low complexity" evidence="5">
    <location>
        <begin position="1908"/>
        <end position="1918"/>
    </location>
</feature>
<evidence type="ECO:0000256" key="5">
    <source>
        <dbReference type="SAM" id="MobiDB-lite"/>
    </source>
</evidence>
<dbReference type="GO" id="GO:0005737">
    <property type="term" value="C:cytoplasm"/>
    <property type="evidence" value="ECO:0007669"/>
    <property type="project" value="TreeGrafter"/>
</dbReference>
<dbReference type="EMBL" id="JANBPU010000021">
    <property type="protein sequence ID" value="KAJ1919812.1"/>
    <property type="molecule type" value="Genomic_DNA"/>
</dbReference>
<dbReference type="OrthoDB" id="10255632at2759"/>
<dbReference type="Pfam" id="PF03568">
    <property type="entry name" value="Separin_C"/>
    <property type="match status" value="1"/>
</dbReference>
<organism evidence="7 8">
    <name type="scientific">Mycoemilia scoparia</name>
    <dbReference type="NCBI Taxonomy" id="417184"/>
    <lineage>
        <taxon>Eukaryota</taxon>
        <taxon>Fungi</taxon>
        <taxon>Fungi incertae sedis</taxon>
        <taxon>Zoopagomycota</taxon>
        <taxon>Kickxellomycotina</taxon>
        <taxon>Kickxellomycetes</taxon>
        <taxon>Kickxellales</taxon>
        <taxon>Kickxellaceae</taxon>
        <taxon>Mycoemilia</taxon>
    </lineage>
</organism>
<evidence type="ECO:0000256" key="4">
    <source>
        <dbReference type="ARBA" id="ARBA00022829"/>
    </source>
</evidence>
<evidence type="ECO:0000256" key="2">
    <source>
        <dbReference type="ARBA" id="ARBA00012489"/>
    </source>
</evidence>
<proteinExistence type="predicted"/>
<sequence length="2134" mass="239584">MNASAILLALSAPGGSKDEAYQAITDTLAPVLRIKNEQKPTASKIKSATNETSLQQVQLAKALSVKVLNFTNQKLSKNIKQIKLKIHHCKNKEKIDEVTNEYIKLIDSSVLAIKCLLKYSSTLQLPPLSLEMSISNFVNHCVEIKLGYKVYDIALKLKNKIYNSKRTEETSNGNCGSKTKIPTKTTTLNVSRSKSSRSIKPTASSDIDEIASKVSSMNVGNPEELDPLLVPIKYFTADTRFSTLVIRILINILRIIAHSNDKNLIQKHAKSLADEKDSAYAWCLKLMEMDEDSGKACMQANFLTLFSCANLVEKDALSIYILSFKSYLTGTERSPVKVIKYMNDISAYYQNKLNENLAGPSELCAFYKGVFAILKEYLKDLQLYSLTHLLQKHFYSTASKDDKLKEATAYTERLLKYVINKFSDEHEIDLAILQHKLLIFSANIDNFSKVPCANDVFSSIRTTQKYLETFVEKQPKLSEGCPYIQEYLNIYIQTWKSLYIFVSDRLRLIDQGKDRTDTGVFIEFEAVVTTIIDVIYITALKDVTSNKEIEARKPYLSSIADLVSVQMLLLRLLRMSKPEMSELAFERLRAANRLYTKYSFARDKLHNLSTYFFNYGIDQYQSEMYFDAVIFMSESVKLIELAACSNGDSPPDDQQRKDISKRYEIIGVCYERMMNPSMSASAFSKAAEFTYSSDIGIFGHDAAATDKLANNIIIESKSWSKSKESERLSLMIERYCQSARRFLNSTNSDVLVYKYEKSSIAPGSSNWRRLQALNQIKFIPGLKESYAPNSVDDIGIKKGDLVYTSITDLCKAFANITPVQKALIMEIEALNLSGHENSIHPRYGLLVKCLNIYNKKYPARRARCLSEISKLLYDQNNTAYARDLVEEALELISSIHSPNTSNAYYRLLLSKLHAWKAIMNTDLEPLEFESINKSIELLESIVSDNGSNDPLWNSTQFWITIATEISYIAGFLRNNGLIGIEARFLRAISSLAPQSNDTDLLKLRFNISIQLSVALSDLGHKEAATYCLDEAFSHQDIRTFSPKDQQIGTIVKALTQLLSGSLDKSRELLVEAGEIIEKENINNGMSRKSTIEPLVLILASYAHAQLALKDGMIPEAVEIAIHGYRLICSVINSIAIKLKSETPAEKVNNADPFTEPVKSSREVKTSQNTDGLQFESLNSGAYWEYQYWIFKFLLVLVEIYKIRGSTMEAEYFTNHIMSMSRKCPSSTKKRVALTTQIDLYSRQHDWDRTLLALDELNGLPEVEWPDVNGLSTTILEFLKLARASWLYGDNGQATHYLASASKLLQKVEKAEYPFNNSSGGTMKIDESLMELLRINVCQFGKIAGLEDSIDAGALQINKLSMQDLPLCVTKEQLSEVFATTAKLKYQEIKQLIEKDPVCSLASKSVLLYPSFRKSKQLRPRKSSAKGDIKSALSDLEQFLVLAIEIVLIAGSSNAVHETVNLLATVRGLQVTLGFTPTSPQIVDSIANGIESAKHVAILREMVEALRNAENPLPSDITSWPGKLHSSKKISKIDSPSASPSRYREQRTPRPTIRKNGAYSSPMLSLASSPNDLVSSMLSLSLGPDNHGSPLDLYNISPPHEPLSQIDFEAFPEKWVIVGISADLFVNSLFITRYQKGIAPCVVQLPLPTSTMNTKNKPTNILECDSDQMSYTDALAELEDIIKCSDDTMKSGKDCETRAQKEEWWSTRKRIDERLKKLLNKIEDDWLGDFKGLFSYTQDISDGDLQEFCDEIHHLVSTEVIPKSQLSKCKGLELDPSLSRLLLNLSSLADFDTTDLLDTCHFILDAYMYQNVEIHHDKIDTKKMGAMLRTLINKYKERAKSRKGEHFILLVDKYCQQIPWESINVLRDKPASRLPSMPFLADRINRMRSNRYSNTQRTVVRRGSSNGVASPSARLSHSSSLTFGTPEYNTAALIKKSSSSPHNVDGVVVDSSSLYYILNPEGDLSRTQSAFEGFLREEPRWKGSIGRPPMSAECENALSNHDIFLYFGHGGAEHYIKKRQVRQLSQCAVSLLLGCSSGYLKPAGEFDSTGTAINYLIGKCPTLVANLWDVGDKDIDRFSVEMLKRWQLMDPNKDLGKPGSKTSLVEAVSQSRGVCRMPYLTGAAPVIYGIPCYLA</sequence>
<reference evidence="7" key="1">
    <citation type="submission" date="2022-07" db="EMBL/GenBank/DDBJ databases">
        <title>Phylogenomic reconstructions and comparative analyses of Kickxellomycotina fungi.</title>
        <authorList>
            <person name="Reynolds N.K."/>
            <person name="Stajich J.E."/>
            <person name="Barry K."/>
            <person name="Grigoriev I.V."/>
            <person name="Crous P."/>
            <person name="Smith M.E."/>
        </authorList>
    </citation>
    <scope>NUCLEOTIDE SEQUENCE</scope>
    <source>
        <strain evidence="7">NBRC 100468</strain>
    </source>
</reference>
<dbReference type="InterPro" id="IPR005314">
    <property type="entry name" value="Peptidase_C50"/>
</dbReference>
<name>A0A9W8A554_9FUNG</name>
<dbReference type="EC" id="3.4.22.49" evidence="2"/>
<dbReference type="PROSITE" id="PS51700">
    <property type="entry name" value="SEPARIN"/>
    <property type="match status" value="1"/>
</dbReference>
<comment type="caution">
    <text evidence="7">The sequence shown here is derived from an EMBL/GenBank/DDBJ whole genome shotgun (WGS) entry which is preliminary data.</text>
</comment>
<feature type="region of interest" description="Disordered" evidence="5">
    <location>
        <begin position="1898"/>
        <end position="1918"/>
    </location>
</feature>
<evidence type="ECO:0000313" key="7">
    <source>
        <dbReference type="EMBL" id="KAJ1919812.1"/>
    </source>
</evidence>
<feature type="domain" description="Peptidase C50" evidence="6">
    <location>
        <begin position="1950"/>
        <end position="2045"/>
    </location>
</feature>
<evidence type="ECO:0000313" key="8">
    <source>
        <dbReference type="Proteomes" id="UP001150538"/>
    </source>
</evidence>
<evidence type="ECO:0000256" key="1">
    <source>
        <dbReference type="ARBA" id="ARBA00000451"/>
    </source>
</evidence>
<dbReference type="GO" id="GO:0072686">
    <property type="term" value="C:mitotic spindle"/>
    <property type="evidence" value="ECO:0007669"/>
    <property type="project" value="TreeGrafter"/>
</dbReference>
<accession>A0A9W8A554</accession>
<keyword evidence="3 7" id="KW-0378">Hydrolase</keyword>
<dbReference type="PANTHER" id="PTHR12792">
    <property type="entry name" value="EXTRA SPINDLE POLES 1-RELATED"/>
    <property type="match status" value="1"/>
</dbReference>
<dbReference type="GO" id="GO:0051307">
    <property type="term" value="P:meiotic chromosome separation"/>
    <property type="evidence" value="ECO:0007669"/>
    <property type="project" value="TreeGrafter"/>
</dbReference>
<evidence type="ECO:0000259" key="6">
    <source>
        <dbReference type="PROSITE" id="PS51700"/>
    </source>
</evidence>
<feature type="region of interest" description="Disordered" evidence="5">
    <location>
        <begin position="1513"/>
        <end position="1560"/>
    </location>
</feature>
<comment type="catalytic activity">
    <reaction evidence="1">
        <text>All bonds known to be hydrolyzed by this endopeptidase have arginine in P1 and an acidic residue in P4. P6 is often occupied by an acidic residue or by a hydroxy-amino-acid residue, the phosphorylation of which enhances cleavage.</text>
        <dbReference type="EC" id="3.4.22.49"/>
    </reaction>
</comment>
<dbReference type="GO" id="GO:0044732">
    <property type="term" value="C:mitotic spindle pole body"/>
    <property type="evidence" value="ECO:0007669"/>
    <property type="project" value="TreeGrafter"/>
</dbReference>
<dbReference type="Proteomes" id="UP001150538">
    <property type="component" value="Unassembled WGS sequence"/>
</dbReference>
<keyword evidence="8" id="KW-1185">Reference proteome</keyword>
<dbReference type="InterPro" id="IPR030397">
    <property type="entry name" value="SEPARIN_core_dom"/>
</dbReference>
<keyword evidence="4" id="KW-0159">Chromosome partition</keyword>